<proteinExistence type="predicted"/>
<reference evidence="2" key="1">
    <citation type="submission" date="2014-12" db="EMBL/GenBank/DDBJ databases">
        <title>Insight into the proteome of Arion vulgaris.</title>
        <authorList>
            <person name="Aradska J."/>
            <person name="Bulat T."/>
            <person name="Smidak R."/>
            <person name="Sarate P."/>
            <person name="Gangsoo J."/>
            <person name="Sialana F."/>
            <person name="Bilban M."/>
            <person name="Lubec G."/>
        </authorList>
    </citation>
    <scope>NUCLEOTIDE SEQUENCE</scope>
    <source>
        <tissue evidence="2">Skin</tissue>
    </source>
</reference>
<sequence>VTFEKKNKNLVEEIECLKLKNETLTSTFQFFQQEQATLSESNKKLITEKSDLQIKLEDLEEASLAWT</sequence>
<dbReference type="AlphaFoldDB" id="A0A0B6XVF5"/>
<accession>A0A0B6XVF5</accession>
<evidence type="ECO:0000313" key="2">
    <source>
        <dbReference type="EMBL" id="CEK47275.1"/>
    </source>
</evidence>
<feature type="coiled-coil region" evidence="1">
    <location>
        <begin position="7"/>
        <end position="62"/>
    </location>
</feature>
<gene>
    <name evidence="2" type="primary">ORF987</name>
</gene>
<name>A0A0B6XVF5_9EUPU</name>
<feature type="non-terminal residue" evidence="2">
    <location>
        <position position="67"/>
    </location>
</feature>
<dbReference type="EMBL" id="HACG01000410">
    <property type="protein sequence ID" value="CEK47275.1"/>
    <property type="molecule type" value="Transcribed_RNA"/>
</dbReference>
<evidence type="ECO:0000256" key="1">
    <source>
        <dbReference type="SAM" id="Coils"/>
    </source>
</evidence>
<organism evidence="2">
    <name type="scientific">Arion vulgaris</name>
    <dbReference type="NCBI Taxonomy" id="1028688"/>
    <lineage>
        <taxon>Eukaryota</taxon>
        <taxon>Metazoa</taxon>
        <taxon>Spiralia</taxon>
        <taxon>Lophotrochozoa</taxon>
        <taxon>Mollusca</taxon>
        <taxon>Gastropoda</taxon>
        <taxon>Heterobranchia</taxon>
        <taxon>Euthyneura</taxon>
        <taxon>Panpulmonata</taxon>
        <taxon>Eupulmonata</taxon>
        <taxon>Stylommatophora</taxon>
        <taxon>Helicina</taxon>
        <taxon>Arionoidea</taxon>
        <taxon>Arionidae</taxon>
        <taxon>Arion</taxon>
    </lineage>
</organism>
<keyword evidence="1" id="KW-0175">Coiled coil</keyword>
<feature type="non-terminal residue" evidence="2">
    <location>
        <position position="1"/>
    </location>
</feature>
<protein>
    <submittedName>
        <fullName evidence="2">Uncharacterized protein</fullName>
    </submittedName>
</protein>